<reference evidence="2 3" key="1">
    <citation type="journal article" date="2015" name="Genome Announc.">
        <title>Complete Genome Sequence of Steroid-Transforming Nocardioides simplex VKM Ac-2033D.</title>
        <authorList>
            <person name="Shtratnikova V.Y."/>
            <person name="Schelkunov M.I."/>
            <person name="Pekov Y.A."/>
            <person name="Fokina V.V."/>
            <person name="Logacheva M.D."/>
            <person name="Sokolov S.L."/>
            <person name="Bragin E.Y."/>
            <person name="Ashapkin V.V."/>
            <person name="Donova M.V."/>
        </authorList>
    </citation>
    <scope>NUCLEOTIDE SEQUENCE [LARGE SCALE GENOMIC DNA]</scope>
    <source>
        <strain evidence="2 3">VKM Ac-2033D</strain>
    </source>
</reference>
<sequence>MVRRHLPAPVVLALAGCLVAGGVAVSLDRSVDRPDEGVAAAAVSDRKVDLERYDAAGQWRTGKVRGTRVTADGELAFDRGFRTTRLAGRTYDTARWTSPWVAPGFSYTELVASWSARTPGSSWIELRVRGRSAAGKVTSWDSLARWAAKDGVLRRASGGAQTDDGTTLATDTWRTAGLASYQLRVEVHRQRGKRAVPRLDLATVMTSALPRTAGPTSQPGVARGVELAVPRYSQMIHTGHFPQWGGGGEAWCSPTSTSMVLGYYRRLPSAASYAWVPRGHADPWVDAAARATYDYAYRGTGNWPFTTAYAARQAGKAFVTRLRDLREAEVLVKAGIPPVLSIAFQRGQLSGAPISSSKGHLLVVVGFTSKGDVIVNDPAAPTNATVRRVYQRAQLEKAWLEASGGTAYVIHDAAHPLPKAPAGNW</sequence>
<accession>A0A0C5WZB1</accession>
<organism evidence="2 3">
    <name type="scientific">Nocardioides simplex</name>
    <name type="common">Arthrobacter simplex</name>
    <dbReference type="NCBI Taxonomy" id="2045"/>
    <lineage>
        <taxon>Bacteria</taxon>
        <taxon>Bacillati</taxon>
        <taxon>Actinomycetota</taxon>
        <taxon>Actinomycetes</taxon>
        <taxon>Propionibacteriales</taxon>
        <taxon>Nocardioidaceae</taxon>
        <taxon>Pimelobacter</taxon>
    </lineage>
</organism>
<dbReference type="STRING" id="2045.KR76_21975"/>
<dbReference type="InterPro" id="IPR039564">
    <property type="entry name" value="Peptidase_C39-like"/>
</dbReference>
<proteinExistence type="predicted"/>
<evidence type="ECO:0000313" key="3">
    <source>
        <dbReference type="Proteomes" id="UP000030300"/>
    </source>
</evidence>
<dbReference type="Gene3D" id="3.90.70.10">
    <property type="entry name" value="Cysteine proteinases"/>
    <property type="match status" value="1"/>
</dbReference>
<dbReference type="HOGENOM" id="CLU_054370_0_0_11"/>
<dbReference type="Pfam" id="PF13529">
    <property type="entry name" value="Peptidase_C39_2"/>
    <property type="match status" value="1"/>
</dbReference>
<dbReference type="PROSITE" id="PS51257">
    <property type="entry name" value="PROKAR_LIPOPROTEIN"/>
    <property type="match status" value="1"/>
</dbReference>
<protein>
    <submittedName>
        <fullName evidence="2">Arginine/ornithine antiporter ArcD</fullName>
    </submittedName>
</protein>
<dbReference type="CDD" id="cd02549">
    <property type="entry name" value="Peptidase_C39A"/>
    <property type="match status" value="1"/>
</dbReference>
<dbReference type="AlphaFoldDB" id="A0A0C5WZB1"/>
<dbReference type="Proteomes" id="UP000030300">
    <property type="component" value="Chromosome"/>
</dbReference>
<dbReference type="InterPro" id="IPR039563">
    <property type="entry name" value="Peptidase_C39_single_dom"/>
</dbReference>
<keyword evidence="3" id="KW-1185">Reference proteome</keyword>
<feature type="domain" description="Peptidase C39-like" evidence="1">
    <location>
        <begin position="227"/>
        <end position="379"/>
    </location>
</feature>
<evidence type="ECO:0000313" key="2">
    <source>
        <dbReference type="EMBL" id="AJR18683.1"/>
    </source>
</evidence>
<dbReference type="KEGG" id="psim:KR76_21975"/>
<gene>
    <name evidence="2" type="ORF">KR76_21975</name>
</gene>
<evidence type="ECO:0000259" key="1">
    <source>
        <dbReference type="Pfam" id="PF13529"/>
    </source>
</evidence>
<name>A0A0C5WZB1_NOCSI</name>
<dbReference type="EMBL" id="CP009896">
    <property type="protein sequence ID" value="AJR18683.1"/>
    <property type="molecule type" value="Genomic_DNA"/>
</dbReference>